<dbReference type="RefSeq" id="WP_326837486.1">
    <property type="nucleotide sequence ID" value="NZ_CP142149.1"/>
</dbReference>
<evidence type="ECO:0000313" key="5">
    <source>
        <dbReference type="EMBL" id="WSE34678.1"/>
    </source>
</evidence>
<reference evidence="5 6" key="1">
    <citation type="journal article" date="2015" name="Int. J. Syst. Evol. Microbiol.">
        <title>Amycolatopsis rhabdoformis sp. nov., an actinomycete isolated from a tropical forest soil.</title>
        <authorList>
            <person name="Souza W.R."/>
            <person name="Silva R.E."/>
            <person name="Goodfellow M."/>
            <person name="Busarakam K."/>
            <person name="Figueiro F.S."/>
            <person name="Ferreira D."/>
            <person name="Rodrigues-Filho E."/>
            <person name="Moraes L.A.B."/>
            <person name="Zucchi T.D."/>
        </authorList>
    </citation>
    <scope>NUCLEOTIDE SEQUENCE [LARGE SCALE GENOMIC DNA]</scope>
    <source>
        <strain evidence="5 6">NCIMB 14900</strain>
    </source>
</reference>
<dbReference type="EC" id="3.1.1.-" evidence="3"/>
<gene>
    <name evidence="5" type="ORF">VSH64_21790</name>
</gene>
<evidence type="ECO:0000256" key="3">
    <source>
        <dbReference type="RuleBase" id="RU361235"/>
    </source>
</evidence>
<proteinExistence type="inferred from homology"/>
<dbReference type="Pfam" id="PF00135">
    <property type="entry name" value="COesterase"/>
    <property type="match status" value="1"/>
</dbReference>
<accession>A0ABZ1IKE1</accession>
<evidence type="ECO:0000259" key="4">
    <source>
        <dbReference type="Pfam" id="PF00135"/>
    </source>
</evidence>
<keyword evidence="6" id="KW-1185">Reference proteome</keyword>
<dbReference type="PROSITE" id="PS00122">
    <property type="entry name" value="CARBOXYLESTERASE_B_1"/>
    <property type="match status" value="1"/>
</dbReference>
<protein>
    <recommendedName>
        <fullName evidence="3">Carboxylic ester hydrolase</fullName>
        <ecNumber evidence="3">3.1.1.-</ecNumber>
    </recommendedName>
</protein>
<evidence type="ECO:0000313" key="6">
    <source>
        <dbReference type="Proteomes" id="UP001330812"/>
    </source>
</evidence>
<dbReference type="InterPro" id="IPR029058">
    <property type="entry name" value="AB_hydrolase_fold"/>
</dbReference>
<dbReference type="EMBL" id="CP142149">
    <property type="protein sequence ID" value="WSE34678.1"/>
    <property type="molecule type" value="Genomic_DNA"/>
</dbReference>
<feature type="domain" description="Carboxylesterase type B" evidence="4">
    <location>
        <begin position="3"/>
        <end position="274"/>
    </location>
</feature>
<dbReference type="SUPFAM" id="SSF53474">
    <property type="entry name" value="alpha/beta-Hydrolases"/>
    <property type="match status" value="1"/>
</dbReference>
<name>A0ABZ1IKE1_9PSEU</name>
<dbReference type="InterPro" id="IPR019826">
    <property type="entry name" value="Carboxylesterase_B_AS"/>
</dbReference>
<dbReference type="InterPro" id="IPR002018">
    <property type="entry name" value="CarbesteraseB"/>
</dbReference>
<evidence type="ECO:0000256" key="1">
    <source>
        <dbReference type="ARBA" id="ARBA00005964"/>
    </source>
</evidence>
<dbReference type="Proteomes" id="UP001330812">
    <property type="component" value="Chromosome"/>
</dbReference>
<dbReference type="Gene3D" id="3.40.50.1820">
    <property type="entry name" value="alpha/beta hydrolase"/>
    <property type="match status" value="1"/>
</dbReference>
<evidence type="ECO:0000256" key="2">
    <source>
        <dbReference type="ARBA" id="ARBA00022801"/>
    </source>
</evidence>
<keyword evidence="2 3" id="KW-0378">Hydrolase</keyword>
<comment type="similarity">
    <text evidence="1 3">Belongs to the type-B carboxylesterase/lipase family.</text>
</comment>
<dbReference type="PANTHER" id="PTHR11559">
    <property type="entry name" value="CARBOXYLESTERASE"/>
    <property type="match status" value="1"/>
</dbReference>
<sequence>MIVELASGKVRGEHGAFRGIPFAQQQRFKAPTPVAAWAGVRDAVAAGPAAIQPPSRLDPALGPMTLPQSEDCLSLNVFTPSTTGAKPVLLWFHGGGFTAGSGGMGWYDGTRLAREADAVVVTANYRLGVFGFLALEGVAPANLGVADQLAALEWVRDNITAFGGDPARVTLGGQSAGAQTSLALWSSPRAKGLIHQVALQSAPVGLAPQTPAEAADWAGRFVDALGSLDDGGSPDLATMPAGRLLDGLAAFAERTRGQNANPFQLVADHDFVPDDLIAAAGPGRALVSWTRDEVRVYSPGARQDQTDLGTAAVFSGKLPDLVDRFGPDATLLRFDWAAPGNPYGACHCIDIPFLFGTHDRFTGAGMLEGAPADVAELADLRRVWTAFLHGERPVVDSPFLTRY</sequence>
<organism evidence="5 6">
    <name type="scientific">Amycolatopsis rhabdoformis</name>
    <dbReference type="NCBI Taxonomy" id="1448059"/>
    <lineage>
        <taxon>Bacteria</taxon>
        <taxon>Bacillati</taxon>
        <taxon>Actinomycetota</taxon>
        <taxon>Actinomycetes</taxon>
        <taxon>Pseudonocardiales</taxon>
        <taxon>Pseudonocardiaceae</taxon>
        <taxon>Amycolatopsis</taxon>
    </lineage>
</organism>
<dbReference type="InterPro" id="IPR050309">
    <property type="entry name" value="Type-B_Carboxylest/Lipase"/>
</dbReference>